<keyword evidence="4 7" id="KW-0472">Membrane</keyword>
<dbReference type="AlphaFoldDB" id="A0A9N9UH11"/>
<proteinExistence type="inferred from homology"/>
<keyword evidence="2 7" id="KW-0812">Transmembrane</keyword>
<feature type="transmembrane region" description="Helical" evidence="7">
    <location>
        <begin position="52"/>
        <end position="76"/>
    </location>
</feature>
<evidence type="ECO:0000256" key="3">
    <source>
        <dbReference type="ARBA" id="ARBA00022989"/>
    </source>
</evidence>
<keyword evidence="10" id="KW-1185">Reference proteome</keyword>
<feature type="domain" description="Rhodopsin" evidence="8">
    <location>
        <begin position="36"/>
        <end position="269"/>
    </location>
</feature>
<evidence type="ECO:0000313" key="9">
    <source>
        <dbReference type="EMBL" id="CAG9986418.1"/>
    </source>
</evidence>
<feature type="transmembrane region" description="Helical" evidence="7">
    <location>
        <begin position="208"/>
        <end position="232"/>
    </location>
</feature>
<keyword evidence="3 7" id="KW-1133">Transmembrane helix</keyword>
<comment type="caution">
    <text evidence="9">The sequence shown here is derived from an EMBL/GenBank/DDBJ whole genome shotgun (WGS) entry which is preliminary data.</text>
</comment>
<sequence length="349" mass="38617">MDESQTWHALQLSGLALLIVVITILLTVLNLVVLLLRGYIRTINHSNGIEDHLMYIGGIINLGLNIAVVYGCYTGIGSFDHKLNASIATEGAKMVTVWQLLYLTCSPIIKISICATLIRVASQRRYTYPLYVVSILAIAMSVMGIICVFVQCTPFTASWTGKGKCIPADVMMIPAYIFSAVNIAMDWTITIVPAFMLWSLRIRRYLKLLASGILGIGILASTAMIVRMIYVLSYGKSTNKLHKIGYIILWAVVEISLGIIAGSLPSVHQSSKGRSKDSTSRRDSYGTELGTIVGRRRRPPPIVPTYNDYEVTTTIGQGDDGNNDTDFDKDDDSTRRMIYVTREIQQTYS</sequence>
<gene>
    <name evidence="9" type="ORF">CBYS24578_00012695</name>
</gene>
<evidence type="ECO:0000313" key="10">
    <source>
        <dbReference type="Proteomes" id="UP000754883"/>
    </source>
</evidence>
<reference evidence="10" key="1">
    <citation type="submission" date="2019-06" db="EMBL/GenBank/DDBJ databases">
        <authorList>
            <person name="Broberg M."/>
        </authorList>
    </citation>
    <scope>NUCLEOTIDE SEQUENCE [LARGE SCALE GENOMIC DNA]</scope>
</reference>
<evidence type="ECO:0000256" key="2">
    <source>
        <dbReference type="ARBA" id="ARBA00022692"/>
    </source>
</evidence>
<dbReference type="PANTHER" id="PTHR33048:SF15">
    <property type="entry name" value="INTEGRAL MEMBRANE PROTEIN"/>
    <property type="match status" value="1"/>
</dbReference>
<accession>A0A9N9UH11</accession>
<dbReference type="PANTHER" id="PTHR33048">
    <property type="entry name" value="PTH11-LIKE INTEGRAL MEMBRANE PROTEIN (AFU_ORTHOLOGUE AFUA_5G11245)"/>
    <property type="match status" value="1"/>
</dbReference>
<comment type="similarity">
    <text evidence="5">Belongs to the SAT4 family.</text>
</comment>
<feature type="compositionally biased region" description="Basic and acidic residues" evidence="6">
    <location>
        <begin position="274"/>
        <end position="285"/>
    </location>
</feature>
<evidence type="ECO:0000256" key="5">
    <source>
        <dbReference type="ARBA" id="ARBA00038359"/>
    </source>
</evidence>
<evidence type="ECO:0000259" key="8">
    <source>
        <dbReference type="Pfam" id="PF20684"/>
    </source>
</evidence>
<reference evidence="9 10" key="2">
    <citation type="submission" date="2021-10" db="EMBL/GenBank/DDBJ databases">
        <authorList>
            <person name="Piombo E."/>
        </authorList>
    </citation>
    <scope>NUCLEOTIDE SEQUENCE [LARGE SCALE GENOMIC DNA]</scope>
</reference>
<protein>
    <recommendedName>
        <fullName evidence="8">Rhodopsin domain-containing protein</fullName>
    </recommendedName>
</protein>
<dbReference type="InterPro" id="IPR052337">
    <property type="entry name" value="SAT4-like"/>
</dbReference>
<dbReference type="GO" id="GO:0016020">
    <property type="term" value="C:membrane"/>
    <property type="evidence" value="ECO:0007669"/>
    <property type="project" value="UniProtKB-SubCell"/>
</dbReference>
<evidence type="ECO:0000256" key="6">
    <source>
        <dbReference type="SAM" id="MobiDB-lite"/>
    </source>
</evidence>
<evidence type="ECO:0000256" key="7">
    <source>
        <dbReference type="SAM" id="Phobius"/>
    </source>
</evidence>
<comment type="subcellular location">
    <subcellularLocation>
        <location evidence="1">Membrane</location>
        <topology evidence="1">Multi-pass membrane protein</topology>
    </subcellularLocation>
</comment>
<feature type="transmembrane region" description="Helical" evidence="7">
    <location>
        <begin position="130"/>
        <end position="151"/>
    </location>
</feature>
<dbReference type="OrthoDB" id="3897607at2759"/>
<feature type="transmembrane region" description="Helical" evidence="7">
    <location>
        <begin position="96"/>
        <end position="118"/>
    </location>
</feature>
<name>A0A9N9UH11_9HYPO</name>
<dbReference type="Pfam" id="PF20684">
    <property type="entry name" value="Fung_rhodopsin"/>
    <property type="match status" value="1"/>
</dbReference>
<feature type="transmembrane region" description="Helical" evidence="7">
    <location>
        <begin position="171"/>
        <end position="196"/>
    </location>
</feature>
<feature type="transmembrane region" description="Helical" evidence="7">
    <location>
        <begin position="244"/>
        <end position="264"/>
    </location>
</feature>
<dbReference type="EMBL" id="CABFNO020001404">
    <property type="protein sequence ID" value="CAG9986418.1"/>
    <property type="molecule type" value="Genomic_DNA"/>
</dbReference>
<feature type="region of interest" description="Disordered" evidence="6">
    <location>
        <begin position="266"/>
        <end position="332"/>
    </location>
</feature>
<dbReference type="InterPro" id="IPR049326">
    <property type="entry name" value="Rhodopsin_dom_fungi"/>
</dbReference>
<evidence type="ECO:0000256" key="4">
    <source>
        <dbReference type="ARBA" id="ARBA00023136"/>
    </source>
</evidence>
<organism evidence="9 10">
    <name type="scientific">Clonostachys byssicola</name>
    <dbReference type="NCBI Taxonomy" id="160290"/>
    <lineage>
        <taxon>Eukaryota</taxon>
        <taxon>Fungi</taxon>
        <taxon>Dikarya</taxon>
        <taxon>Ascomycota</taxon>
        <taxon>Pezizomycotina</taxon>
        <taxon>Sordariomycetes</taxon>
        <taxon>Hypocreomycetidae</taxon>
        <taxon>Hypocreales</taxon>
        <taxon>Bionectriaceae</taxon>
        <taxon>Clonostachys</taxon>
    </lineage>
</organism>
<dbReference type="Proteomes" id="UP000754883">
    <property type="component" value="Unassembled WGS sequence"/>
</dbReference>
<feature type="compositionally biased region" description="Acidic residues" evidence="6">
    <location>
        <begin position="321"/>
        <end position="331"/>
    </location>
</feature>
<evidence type="ECO:0000256" key="1">
    <source>
        <dbReference type="ARBA" id="ARBA00004141"/>
    </source>
</evidence>
<feature type="transmembrane region" description="Helical" evidence="7">
    <location>
        <begin position="12"/>
        <end position="40"/>
    </location>
</feature>